<dbReference type="EMBL" id="BPPZ01000002">
    <property type="protein sequence ID" value="GJD13650.1"/>
    <property type="molecule type" value="Genomic_DNA"/>
</dbReference>
<dbReference type="Proteomes" id="UP001357973">
    <property type="component" value="Chromosome"/>
</dbReference>
<evidence type="ECO:0000313" key="4">
    <source>
        <dbReference type="Proteomes" id="UP001357973"/>
    </source>
</evidence>
<gene>
    <name evidence="1" type="ORF">B19861_14890</name>
    <name evidence="2" type="ORF">BIFAD42_06340</name>
</gene>
<organism evidence="2 3">
    <name type="scientific">Bifidobacterium adolescentis</name>
    <dbReference type="NCBI Taxonomy" id="1680"/>
    <lineage>
        <taxon>Bacteria</taxon>
        <taxon>Bacillati</taxon>
        <taxon>Actinomycetota</taxon>
        <taxon>Actinomycetes</taxon>
        <taxon>Bifidobacteriales</taxon>
        <taxon>Bifidobacteriaceae</taxon>
        <taxon>Bifidobacterium</taxon>
    </lineage>
</organism>
<dbReference type="Proteomes" id="UP000886943">
    <property type="component" value="Unassembled WGS sequence"/>
</dbReference>
<evidence type="ECO:0000313" key="3">
    <source>
        <dbReference type="Proteomes" id="UP000886943"/>
    </source>
</evidence>
<dbReference type="AlphaFoldDB" id="A0AAN5AF48"/>
<evidence type="ECO:0000313" key="1">
    <source>
        <dbReference type="EMBL" id="BEK83547.1"/>
    </source>
</evidence>
<evidence type="ECO:0000313" key="2">
    <source>
        <dbReference type="EMBL" id="GJD13650.1"/>
    </source>
</evidence>
<reference evidence="1 4" key="2">
    <citation type="submission" date="2023-06" db="EMBL/GenBank/DDBJ databases">
        <title>Complete Genome Sequences of Bifidobacterium faecale strain JCM19861T was isolated from human faeces by Jung-Hye Choi et al. (2014).</title>
        <authorList>
            <person name="Okuhama S."/>
            <person name="Takahashi H."/>
            <person name="Imaizumi K."/>
            <person name="Nakayama S."/>
            <person name="Ogata Y."/>
            <person name="Suda W."/>
        </authorList>
    </citation>
    <scope>NUCLEOTIDE SEQUENCE [LARGE SCALE GENOMIC DNA]</scope>
    <source>
        <strain evidence="1 4">JCM 19861</strain>
    </source>
</reference>
<name>A0AAN5AF48_BIFAD</name>
<reference evidence="2" key="1">
    <citation type="submission" date="2021-08" db="EMBL/GenBank/DDBJ databases">
        <title>Draft genome sequence of the GABA producer Bifidobacterium adolescentis 4-2, isolated from healthy human feces.</title>
        <authorList>
            <person name="Altaib H."/>
            <person name="Niwa R."/>
            <person name="Abe M."/>
            <person name="Suzuki T."/>
        </authorList>
    </citation>
    <scope>NUCLEOTIDE SEQUENCE</scope>
    <source>
        <strain evidence="2">4-2</strain>
    </source>
</reference>
<proteinExistence type="predicted"/>
<protein>
    <submittedName>
        <fullName evidence="2">Uncharacterized protein</fullName>
    </submittedName>
</protein>
<dbReference type="EMBL" id="AP028457">
    <property type="protein sequence ID" value="BEK83547.1"/>
    <property type="molecule type" value="Genomic_DNA"/>
</dbReference>
<sequence length="59" mass="6566">MSAAFGTLPTDATFMTGRFERQTGVAESFAPHVLQGKGFLLCTQFVHPFRGLMRDSRFP</sequence>
<accession>A0AAN5AF48</accession>
<keyword evidence="4" id="KW-1185">Reference proteome</keyword>